<comment type="catalytic activity">
    <reaction evidence="6">
        <text>L-proline + NADP(+) = (S)-1-pyrroline-5-carboxylate + NADPH + 2 H(+)</text>
        <dbReference type="Rhea" id="RHEA:14109"/>
        <dbReference type="ChEBI" id="CHEBI:15378"/>
        <dbReference type="ChEBI" id="CHEBI:17388"/>
        <dbReference type="ChEBI" id="CHEBI:57783"/>
        <dbReference type="ChEBI" id="CHEBI:58349"/>
        <dbReference type="ChEBI" id="CHEBI:60039"/>
        <dbReference type="EC" id="1.5.1.2"/>
    </reaction>
</comment>
<dbReference type="EC" id="1.5.1.2" evidence="6 7"/>
<dbReference type="GO" id="GO:0004735">
    <property type="term" value="F:pyrroline-5-carboxylate reductase activity"/>
    <property type="evidence" value="ECO:0007669"/>
    <property type="project" value="UniProtKB-UniRule"/>
</dbReference>
<dbReference type="InterPro" id="IPR008927">
    <property type="entry name" value="6-PGluconate_DH-like_C_sf"/>
</dbReference>
<proteinExistence type="inferred from homology"/>
<dbReference type="InterPro" id="IPR000304">
    <property type="entry name" value="Pyrroline-COOH_reductase"/>
</dbReference>
<accession>A0A938X9Y6</accession>
<dbReference type="PIRSF" id="PIRSF000193">
    <property type="entry name" value="Pyrrol-5-carb_rd"/>
    <property type="match status" value="1"/>
</dbReference>
<name>A0A938X9Y6_9CLOT</name>
<dbReference type="RefSeq" id="WP_204906206.1">
    <property type="nucleotide sequence ID" value="NZ_JACJKS010000006.1"/>
</dbReference>
<dbReference type="SUPFAM" id="SSF48179">
    <property type="entry name" value="6-phosphogluconate dehydrogenase C-terminal domain-like"/>
    <property type="match status" value="1"/>
</dbReference>
<dbReference type="NCBIfam" id="TIGR00112">
    <property type="entry name" value="proC"/>
    <property type="match status" value="1"/>
</dbReference>
<evidence type="ECO:0000313" key="12">
    <source>
        <dbReference type="Proteomes" id="UP000705508"/>
    </source>
</evidence>
<dbReference type="PANTHER" id="PTHR11645:SF0">
    <property type="entry name" value="PYRROLINE-5-CARBOXYLATE REDUCTASE 3"/>
    <property type="match status" value="1"/>
</dbReference>
<dbReference type="InterPro" id="IPR029036">
    <property type="entry name" value="P5CR_dimer"/>
</dbReference>
<dbReference type="GO" id="GO:0005737">
    <property type="term" value="C:cytoplasm"/>
    <property type="evidence" value="ECO:0007669"/>
    <property type="project" value="UniProtKB-SubCell"/>
</dbReference>
<dbReference type="Proteomes" id="UP000705508">
    <property type="component" value="Unassembled WGS sequence"/>
</dbReference>
<dbReference type="Gene3D" id="3.40.50.720">
    <property type="entry name" value="NAD(P)-binding Rossmann-like Domain"/>
    <property type="match status" value="1"/>
</dbReference>
<dbReference type="AlphaFoldDB" id="A0A938X9Y6"/>
<protein>
    <recommendedName>
        <fullName evidence="6 7">Pyrroline-5-carboxylate reductase</fullName>
        <shortName evidence="6">P5C reductase</shortName>
        <shortName evidence="6">P5CR</shortName>
        <ecNumber evidence="6 7">1.5.1.2</ecNumber>
    </recommendedName>
    <alternativeName>
        <fullName evidence="6">PCA reductase</fullName>
    </alternativeName>
</protein>
<keyword evidence="6" id="KW-0028">Amino-acid biosynthesis</keyword>
<dbReference type="Pfam" id="PF03807">
    <property type="entry name" value="F420_oxidored"/>
    <property type="match status" value="1"/>
</dbReference>
<dbReference type="HAMAP" id="MF_01925">
    <property type="entry name" value="P5C_reductase"/>
    <property type="match status" value="1"/>
</dbReference>
<evidence type="ECO:0000256" key="6">
    <source>
        <dbReference type="HAMAP-Rule" id="MF_01925"/>
    </source>
</evidence>
<comment type="catalytic activity">
    <reaction evidence="6">
        <text>L-proline + NAD(+) = (S)-1-pyrroline-5-carboxylate + NADH + 2 H(+)</text>
        <dbReference type="Rhea" id="RHEA:14105"/>
        <dbReference type="ChEBI" id="CHEBI:15378"/>
        <dbReference type="ChEBI" id="CHEBI:17388"/>
        <dbReference type="ChEBI" id="CHEBI:57540"/>
        <dbReference type="ChEBI" id="CHEBI:57945"/>
        <dbReference type="ChEBI" id="CHEBI:60039"/>
        <dbReference type="EC" id="1.5.1.2"/>
    </reaction>
</comment>
<evidence type="ECO:0000259" key="9">
    <source>
        <dbReference type="Pfam" id="PF03807"/>
    </source>
</evidence>
<feature type="domain" description="Pyrroline-5-carboxylate reductase catalytic N-terminal" evidence="9">
    <location>
        <begin position="7"/>
        <end position="101"/>
    </location>
</feature>
<reference evidence="11" key="2">
    <citation type="journal article" date="2021" name="Sci. Rep.">
        <title>The distribution of antibiotic resistance genes in chicken gut microbiota commensals.</title>
        <authorList>
            <person name="Juricova H."/>
            <person name="Matiasovicova J."/>
            <person name="Kubasova T."/>
            <person name="Cejkova D."/>
            <person name="Rychlik I."/>
        </authorList>
    </citation>
    <scope>NUCLEOTIDE SEQUENCE</scope>
    <source>
        <strain evidence="11">An582</strain>
    </source>
</reference>
<comment type="subcellular location">
    <subcellularLocation>
        <location evidence="6">Cytoplasm</location>
    </subcellularLocation>
</comment>
<sequence>MTTDSVKIGFIGFGNMGQAIADGFLYKEALGPSQMGACAQDYEKLKKNTQARGMHSFADSRQTVEWADVVVLAVKPWMVGAVLEPVKDMLEGKILWSVAAGVMFDDFEKMLPPGIHHISAIPSTPAAVGEGIFTCEKKHSLTGDEHAFFCSMLSRIGLVAEVETAKVNIANTISGCGPAFASMFAEALGDAGVMYGLTRSQAYELAAGMLAGTGKLMLGQGRHPGQMKDDVCSPGGTTIRGVAALEKAGLRSAVIGAVQAAMGKYEE</sequence>
<feature type="binding site" evidence="8">
    <location>
        <begin position="11"/>
        <end position="16"/>
    </location>
    <ligand>
        <name>NADP(+)</name>
        <dbReference type="ChEBI" id="CHEBI:58349"/>
    </ligand>
</feature>
<gene>
    <name evidence="6 11" type="primary">proC</name>
    <name evidence="11" type="ORF">H6A20_05850</name>
</gene>
<keyword evidence="3 6" id="KW-0521">NADP</keyword>
<keyword evidence="2 6" id="KW-0641">Proline biosynthesis</keyword>
<evidence type="ECO:0000256" key="5">
    <source>
        <dbReference type="ARBA" id="ARBA00058118"/>
    </source>
</evidence>
<feature type="domain" description="Pyrroline-5-carboxylate reductase dimerisation" evidence="10">
    <location>
        <begin position="166"/>
        <end position="267"/>
    </location>
</feature>
<evidence type="ECO:0000259" key="10">
    <source>
        <dbReference type="Pfam" id="PF14748"/>
    </source>
</evidence>
<organism evidence="11 12">
    <name type="scientific">Mordavella massiliensis</name>
    <dbReference type="NCBI Taxonomy" id="1871024"/>
    <lineage>
        <taxon>Bacteria</taxon>
        <taxon>Bacillati</taxon>
        <taxon>Bacillota</taxon>
        <taxon>Clostridia</taxon>
        <taxon>Eubacteriales</taxon>
        <taxon>Clostridiaceae</taxon>
        <taxon>Mordavella</taxon>
    </lineage>
</organism>
<evidence type="ECO:0000256" key="2">
    <source>
        <dbReference type="ARBA" id="ARBA00022650"/>
    </source>
</evidence>
<comment type="function">
    <text evidence="5 6">Catalyzes the reduction of 1-pyrroline-5-carboxylate (PCA) to L-proline.</text>
</comment>
<keyword evidence="6" id="KW-0963">Cytoplasm</keyword>
<feature type="binding site" evidence="8">
    <location>
        <begin position="73"/>
        <end position="76"/>
    </location>
    <ligand>
        <name>NADP(+)</name>
        <dbReference type="ChEBI" id="CHEBI:58349"/>
    </ligand>
</feature>
<dbReference type="Pfam" id="PF14748">
    <property type="entry name" value="P5CR_dimer"/>
    <property type="match status" value="1"/>
</dbReference>
<comment type="pathway">
    <text evidence="6">Amino-acid biosynthesis; L-proline biosynthesis; L-proline from L-glutamate 5-semialdehyde: step 1/1.</text>
</comment>
<dbReference type="PANTHER" id="PTHR11645">
    <property type="entry name" value="PYRROLINE-5-CARBOXYLATE REDUCTASE"/>
    <property type="match status" value="1"/>
</dbReference>
<evidence type="ECO:0000256" key="7">
    <source>
        <dbReference type="NCBIfam" id="TIGR00112"/>
    </source>
</evidence>
<evidence type="ECO:0000313" key="11">
    <source>
        <dbReference type="EMBL" id="MBM6948180.1"/>
    </source>
</evidence>
<evidence type="ECO:0000256" key="4">
    <source>
        <dbReference type="ARBA" id="ARBA00023002"/>
    </source>
</evidence>
<dbReference type="SUPFAM" id="SSF51735">
    <property type="entry name" value="NAD(P)-binding Rossmann-fold domains"/>
    <property type="match status" value="1"/>
</dbReference>
<evidence type="ECO:0000256" key="1">
    <source>
        <dbReference type="ARBA" id="ARBA00005525"/>
    </source>
</evidence>
<dbReference type="EMBL" id="JACJKS010000006">
    <property type="protein sequence ID" value="MBM6948180.1"/>
    <property type="molecule type" value="Genomic_DNA"/>
</dbReference>
<dbReference type="FunFam" id="1.10.3730.10:FF:000001">
    <property type="entry name" value="Pyrroline-5-carboxylate reductase"/>
    <property type="match status" value="1"/>
</dbReference>
<dbReference type="Gene3D" id="1.10.3730.10">
    <property type="entry name" value="ProC C-terminal domain-like"/>
    <property type="match status" value="1"/>
</dbReference>
<comment type="caution">
    <text evidence="11">The sequence shown here is derived from an EMBL/GenBank/DDBJ whole genome shotgun (WGS) entry which is preliminary data.</text>
</comment>
<dbReference type="InterPro" id="IPR036291">
    <property type="entry name" value="NAD(P)-bd_dom_sf"/>
</dbReference>
<evidence type="ECO:0000256" key="8">
    <source>
        <dbReference type="PIRSR" id="PIRSR000193-1"/>
    </source>
</evidence>
<keyword evidence="4 6" id="KW-0560">Oxidoreductase</keyword>
<reference evidence="11" key="1">
    <citation type="submission" date="2020-08" db="EMBL/GenBank/DDBJ databases">
        <authorList>
            <person name="Cejkova D."/>
            <person name="Kubasova T."/>
            <person name="Jahodarova E."/>
            <person name="Rychlik I."/>
        </authorList>
    </citation>
    <scope>NUCLEOTIDE SEQUENCE</scope>
    <source>
        <strain evidence="11">An582</strain>
    </source>
</reference>
<evidence type="ECO:0000256" key="3">
    <source>
        <dbReference type="ARBA" id="ARBA00022857"/>
    </source>
</evidence>
<dbReference type="InterPro" id="IPR028939">
    <property type="entry name" value="P5C_Rdtase_cat_N"/>
</dbReference>
<comment type="similarity">
    <text evidence="1 6">Belongs to the pyrroline-5-carboxylate reductase family.</text>
</comment>
<dbReference type="GO" id="GO:0055129">
    <property type="term" value="P:L-proline biosynthetic process"/>
    <property type="evidence" value="ECO:0007669"/>
    <property type="project" value="UniProtKB-UniRule"/>
</dbReference>